<dbReference type="Proteomes" id="UP001418222">
    <property type="component" value="Unassembled WGS sequence"/>
</dbReference>
<dbReference type="InterPro" id="IPR036312">
    <property type="entry name" value="Bifun_inhib/LTP/seed_sf"/>
</dbReference>
<evidence type="ECO:0000313" key="4">
    <source>
        <dbReference type="EMBL" id="KAK8941490.1"/>
    </source>
</evidence>
<protein>
    <submittedName>
        <fullName evidence="4">36.4 kDa proline-rich protein</fullName>
    </submittedName>
</protein>
<dbReference type="PANTHER" id="PTHR31731">
    <property type="match status" value="1"/>
</dbReference>
<dbReference type="SMART" id="SM00499">
    <property type="entry name" value="AAI"/>
    <property type="match status" value="1"/>
</dbReference>
<dbReference type="Gene3D" id="1.10.110.10">
    <property type="entry name" value="Plant lipid-transfer and hydrophobic proteins"/>
    <property type="match status" value="1"/>
</dbReference>
<dbReference type="AlphaFoldDB" id="A0AAP0G7C4"/>
<evidence type="ECO:0000256" key="2">
    <source>
        <dbReference type="SAM" id="SignalP"/>
    </source>
</evidence>
<proteinExistence type="predicted"/>
<evidence type="ECO:0000313" key="5">
    <source>
        <dbReference type="Proteomes" id="UP001418222"/>
    </source>
</evidence>
<comment type="caution">
    <text evidence="4">The sequence shown here is derived from an EMBL/GenBank/DDBJ whole genome shotgun (WGS) entry which is preliminary data.</text>
</comment>
<dbReference type="SUPFAM" id="SSF47699">
    <property type="entry name" value="Bifunctional inhibitor/lipid-transfer protein/seed storage 2S albumin"/>
    <property type="match status" value="1"/>
</dbReference>
<accession>A0AAP0G7C4</accession>
<keyword evidence="5" id="KW-1185">Reference proteome</keyword>
<dbReference type="InterPro" id="IPR016140">
    <property type="entry name" value="Bifunc_inhib/LTP/seed_store"/>
</dbReference>
<dbReference type="EMBL" id="JBBWWQ010000008">
    <property type="protein sequence ID" value="KAK8941490.1"/>
    <property type="molecule type" value="Genomic_DNA"/>
</dbReference>
<dbReference type="InterPro" id="IPR051636">
    <property type="entry name" value="Plant_LTP/defense-related"/>
</dbReference>
<reference evidence="4 5" key="1">
    <citation type="journal article" date="2022" name="Nat. Plants">
        <title>Genomes of leafy and leafless Platanthera orchids illuminate the evolution of mycoheterotrophy.</title>
        <authorList>
            <person name="Li M.H."/>
            <person name="Liu K.W."/>
            <person name="Li Z."/>
            <person name="Lu H.C."/>
            <person name="Ye Q.L."/>
            <person name="Zhang D."/>
            <person name="Wang J.Y."/>
            <person name="Li Y.F."/>
            <person name="Zhong Z.M."/>
            <person name="Liu X."/>
            <person name="Yu X."/>
            <person name="Liu D.K."/>
            <person name="Tu X.D."/>
            <person name="Liu B."/>
            <person name="Hao Y."/>
            <person name="Liao X.Y."/>
            <person name="Jiang Y.T."/>
            <person name="Sun W.H."/>
            <person name="Chen J."/>
            <person name="Chen Y.Q."/>
            <person name="Ai Y."/>
            <person name="Zhai J.W."/>
            <person name="Wu S.S."/>
            <person name="Zhou Z."/>
            <person name="Hsiao Y.Y."/>
            <person name="Wu W.L."/>
            <person name="Chen Y.Y."/>
            <person name="Lin Y.F."/>
            <person name="Hsu J.L."/>
            <person name="Li C.Y."/>
            <person name="Wang Z.W."/>
            <person name="Zhao X."/>
            <person name="Zhong W.Y."/>
            <person name="Ma X.K."/>
            <person name="Ma L."/>
            <person name="Huang J."/>
            <person name="Chen G.Z."/>
            <person name="Huang M.Z."/>
            <person name="Huang L."/>
            <person name="Peng D.H."/>
            <person name="Luo Y.B."/>
            <person name="Zou S.Q."/>
            <person name="Chen S.P."/>
            <person name="Lan S."/>
            <person name="Tsai W.C."/>
            <person name="Van de Peer Y."/>
            <person name="Liu Z.J."/>
        </authorList>
    </citation>
    <scope>NUCLEOTIDE SEQUENCE [LARGE SCALE GENOMIC DNA]</scope>
    <source>
        <tissue evidence="4">Leaf</tissue>
    </source>
</reference>
<name>A0AAP0G7C4_9ASPA</name>
<feature type="chain" id="PRO_5043009063" evidence="2">
    <location>
        <begin position="27"/>
        <end position="159"/>
    </location>
</feature>
<feature type="region of interest" description="Disordered" evidence="1">
    <location>
        <begin position="40"/>
        <end position="66"/>
    </location>
</feature>
<dbReference type="InterPro" id="IPR027923">
    <property type="entry name" value="Hydrophob_seed_dom"/>
</dbReference>
<gene>
    <name evidence="4" type="primary">TPRP-F1</name>
    <name evidence="4" type="ORF">KSP39_PZI009712</name>
</gene>
<keyword evidence="2" id="KW-0732">Signal</keyword>
<dbReference type="Pfam" id="PF14547">
    <property type="entry name" value="Hydrophob_seed"/>
    <property type="match status" value="1"/>
</dbReference>
<evidence type="ECO:0000256" key="1">
    <source>
        <dbReference type="SAM" id="MobiDB-lite"/>
    </source>
</evidence>
<feature type="domain" description="Bifunctional inhibitor/plant lipid transfer protein/seed storage helical" evidence="3">
    <location>
        <begin position="74"/>
        <end position="154"/>
    </location>
</feature>
<sequence length="159" mass="16760">MHQSFITIFIFLLLSAASTLPAPAAACTFCSQPAHPRPIHHHPNPKTPALNPPPGDGGGQPAFTPRPPPPPAKCSLDILKLELCLDVLGGLVNLGFAPVQSYCCPVIQGLLELEAAACLCAAINLKLLNLNIYIPLALEVLITCGKDPPPGYFCPLIRG</sequence>
<organism evidence="4 5">
    <name type="scientific">Platanthera zijinensis</name>
    <dbReference type="NCBI Taxonomy" id="2320716"/>
    <lineage>
        <taxon>Eukaryota</taxon>
        <taxon>Viridiplantae</taxon>
        <taxon>Streptophyta</taxon>
        <taxon>Embryophyta</taxon>
        <taxon>Tracheophyta</taxon>
        <taxon>Spermatophyta</taxon>
        <taxon>Magnoliopsida</taxon>
        <taxon>Liliopsida</taxon>
        <taxon>Asparagales</taxon>
        <taxon>Orchidaceae</taxon>
        <taxon>Orchidoideae</taxon>
        <taxon>Orchideae</taxon>
        <taxon>Orchidinae</taxon>
        <taxon>Platanthera</taxon>
    </lineage>
</organism>
<feature type="signal peptide" evidence="2">
    <location>
        <begin position="1"/>
        <end position="26"/>
    </location>
</feature>
<evidence type="ECO:0000259" key="3">
    <source>
        <dbReference type="SMART" id="SM00499"/>
    </source>
</evidence>